<feature type="non-terminal residue" evidence="1">
    <location>
        <position position="209"/>
    </location>
</feature>
<dbReference type="EMBL" id="JAHFYH010000001">
    <property type="protein sequence ID" value="KAH0238058.1"/>
    <property type="molecule type" value="Genomic_DNA"/>
</dbReference>
<evidence type="ECO:0000313" key="1">
    <source>
        <dbReference type="EMBL" id="KAH0238058.1"/>
    </source>
</evidence>
<dbReference type="Proteomes" id="UP000767238">
    <property type="component" value="Unassembled WGS sequence"/>
</dbReference>
<gene>
    <name evidence="1" type="ORF">KCV03_g243</name>
</gene>
<reference evidence="1" key="2">
    <citation type="submission" date="2021-08" db="EMBL/GenBank/DDBJ databases">
        <authorList>
            <person name="Gostincar C."/>
            <person name="Sun X."/>
            <person name="Song Z."/>
            <person name="Gunde-Cimerman N."/>
        </authorList>
    </citation>
    <scope>NUCLEOTIDE SEQUENCE</scope>
    <source>
        <strain evidence="1">EXF-8016</strain>
    </source>
</reference>
<name>A0A9P8KDA8_AURME</name>
<accession>A0A9P8KDA8</accession>
<organism evidence="1 2">
    <name type="scientific">Aureobasidium melanogenum</name>
    <name type="common">Aureobasidium pullulans var. melanogenum</name>
    <dbReference type="NCBI Taxonomy" id="46634"/>
    <lineage>
        <taxon>Eukaryota</taxon>
        <taxon>Fungi</taxon>
        <taxon>Dikarya</taxon>
        <taxon>Ascomycota</taxon>
        <taxon>Pezizomycotina</taxon>
        <taxon>Dothideomycetes</taxon>
        <taxon>Dothideomycetidae</taxon>
        <taxon>Dothideales</taxon>
        <taxon>Saccotheciaceae</taxon>
        <taxon>Aureobasidium</taxon>
    </lineage>
</organism>
<dbReference type="AlphaFoldDB" id="A0A9P8KDA8"/>
<sequence>MVYVYHTKTPIVYISFQISRSVQSSSSEVVLWHAGWIDNLTDSAPVIQGFGLDEGSTLQSLTLDTCDALCCGTRQDCSQSPCRSRCFLGARMHIECARTLASRALSPLAEMKGCSLTNHEGVAQVILVSNILVSMSNNGGLGELLSCLDAGKWPWAYNSDPRYAMTPTKRRIRMMRACRVNNLEMAFGTPGLTVDSDLLLSSSVDRTIV</sequence>
<evidence type="ECO:0000313" key="2">
    <source>
        <dbReference type="Proteomes" id="UP000767238"/>
    </source>
</evidence>
<protein>
    <submittedName>
        <fullName evidence="1">Uncharacterized protein</fullName>
    </submittedName>
</protein>
<comment type="caution">
    <text evidence="1">The sequence shown here is derived from an EMBL/GenBank/DDBJ whole genome shotgun (WGS) entry which is preliminary data.</text>
</comment>
<reference evidence="1" key="1">
    <citation type="journal article" date="2021" name="J Fungi (Basel)">
        <title>Virulence traits and population genomics of the black yeast Aureobasidium melanogenum.</title>
        <authorList>
            <person name="Cernosa A."/>
            <person name="Sun X."/>
            <person name="Gostincar C."/>
            <person name="Fang C."/>
            <person name="Gunde-Cimerman N."/>
            <person name="Song Z."/>
        </authorList>
    </citation>
    <scope>NUCLEOTIDE SEQUENCE</scope>
    <source>
        <strain evidence="1">EXF-8016</strain>
    </source>
</reference>
<proteinExistence type="predicted"/>